<comment type="caution">
    <text evidence="2">The sequence shown here is derived from an EMBL/GenBank/DDBJ whole genome shotgun (WGS) entry which is preliminary data.</text>
</comment>
<accession>A0ABY0IK30</accession>
<keyword evidence="1" id="KW-0732">Signal</keyword>
<sequence length="97" mass="11050">MAKKLIKLFTVVSLLSILSGSVMANSFGHNEEFELFDRLKTDMWQMGLDFEYVQTADLNSPTHGMMQDGEIQQEVAQQMSAVKSVPYDLIHAFERSF</sequence>
<evidence type="ECO:0000256" key="1">
    <source>
        <dbReference type="SAM" id="SignalP"/>
    </source>
</evidence>
<feature type="signal peptide" evidence="1">
    <location>
        <begin position="1"/>
        <end position="24"/>
    </location>
</feature>
<dbReference type="Proteomes" id="UP000443582">
    <property type="component" value="Unassembled WGS sequence"/>
</dbReference>
<dbReference type="EMBL" id="QDKL01000002">
    <property type="protein sequence ID" value="RZF21909.1"/>
    <property type="molecule type" value="Genomic_DNA"/>
</dbReference>
<evidence type="ECO:0000313" key="2">
    <source>
        <dbReference type="EMBL" id="RZF21909.1"/>
    </source>
</evidence>
<gene>
    <name evidence="2" type="ORF">DAY19_09470</name>
</gene>
<keyword evidence="3" id="KW-1185">Reference proteome</keyword>
<feature type="chain" id="PRO_5046524256" evidence="1">
    <location>
        <begin position="25"/>
        <end position="97"/>
    </location>
</feature>
<evidence type="ECO:0000313" key="3">
    <source>
        <dbReference type="Proteomes" id="UP000443582"/>
    </source>
</evidence>
<proteinExistence type="predicted"/>
<name>A0ABY0IK30_9BACT</name>
<protein>
    <submittedName>
        <fullName evidence="2">Uncharacterized protein</fullName>
    </submittedName>
</protein>
<organism evidence="2 3">
    <name type="scientific">Halobacteriovorax vibrionivorans</name>
    <dbReference type="NCBI Taxonomy" id="2152716"/>
    <lineage>
        <taxon>Bacteria</taxon>
        <taxon>Pseudomonadati</taxon>
        <taxon>Bdellovibrionota</taxon>
        <taxon>Bacteriovoracia</taxon>
        <taxon>Bacteriovoracales</taxon>
        <taxon>Halobacteriovoraceae</taxon>
        <taxon>Halobacteriovorax</taxon>
    </lineage>
</organism>
<dbReference type="RefSeq" id="WP_115361780.1">
    <property type="nucleotide sequence ID" value="NZ_QDKL01000002.1"/>
</dbReference>
<reference evidence="3" key="1">
    <citation type="journal article" date="2019" name="Int. J. Syst. Evol. Microbiol.">
        <title>Halobacteriovorax valvorus sp. nov., a novel prokaryotic predator isolated from coastal seawater of China.</title>
        <authorList>
            <person name="Chen M.-X."/>
        </authorList>
    </citation>
    <scope>NUCLEOTIDE SEQUENCE [LARGE SCALE GENOMIC DNA]</scope>
    <source>
        <strain evidence="3">BL9</strain>
    </source>
</reference>